<dbReference type="RefSeq" id="WP_148577183.1">
    <property type="nucleotide sequence ID" value="NZ_SDKK01000001.1"/>
</dbReference>
<protein>
    <submittedName>
        <fullName evidence="1">Uncharacterized protein</fullName>
    </submittedName>
</protein>
<sequence>MTQSPAGDDPAVDPEVRAAIAAYLDVLGIELYASAHPLRKMFGLAIRSLKHDLADSFASKLLAISPGPATKILKDYANGSPER</sequence>
<proteinExistence type="predicted"/>
<dbReference type="Proteomes" id="UP000389128">
    <property type="component" value="Unassembled WGS sequence"/>
</dbReference>
<name>A0A6C2D8F5_9RHOO</name>
<organism evidence="1 2">
    <name type="scientific">Zoogloea oleivorans</name>
    <dbReference type="NCBI Taxonomy" id="1552750"/>
    <lineage>
        <taxon>Bacteria</taxon>
        <taxon>Pseudomonadati</taxon>
        <taxon>Pseudomonadota</taxon>
        <taxon>Betaproteobacteria</taxon>
        <taxon>Rhodocyclales</taxon>
        <taxon>Zoogloeaceae</taxon>
        <taxon>Zoogloea</taxon>
    </lineage>
</organism>
<gene>
    <name evidence="1" type="ORF">ETQ85_00605</name>
</gene>
<comment type="caution">
    <text evidence="1">The sequence shown here is derived from an EMBL/GenBank/DDBJ whole genome shotgun (WGS) entry which is preliminary data.</text>
</comment>
<evidence type="ECO:0000313" key="2">
    <source>
        <dbReference type="Proteomes" id="UP000389128"/>
    </source>
</evidence>
<accession>A0A6C2D8F5</accession>
<evidence type="ECO:0000313" key="1">
    <source>
        <dbReference type="EMBL" id="TYC62093.1"/>
    </source>
</evidence>
<keyword evidence="2" id="KW-1185">Reference proteome</keyword>
<dbReference type="AlphaFoldDB" id="A0A6C2D8F5"/>
<dbReference type="EMBL" id="SDKK01000001">
    <property type="protein sequence ID" value="TYC62093.1"/>
    <property type="molecule type" value="Genomic_DNA"/>
</dbReference>
<reference evidence="1 2" key="1">
    <citation type="submission" date="2019-01" db="EMBL/GenBank/DDBJ databases">
        <title>Zoogloea oleivorans genome sequencing and assembly.</title>
        <authorList>
            <person name="Tancsics A."/>
            <person name="Farkas M."/>
            <person name="Kriszt B."/>
            <person name="Maroti G."/>
            <person name="Horvath B."/>
        </authorList>
    </citation>
    <scope>NUCLEOTIDE SEQUENCE [LARGE SCALE GENOMIC DNA]</scope>
    <source>
        <strain evidence="1 2">Buc</strain>
    </source>
</reference>